<organism evidence="1 2">
    <name type="scientific">Shewanella schlegeliana</name>
    <dbReference type="NCBI Taxonomy" id="190308"/>
    <lineage>
        <taxon>Bacteria</taxon>
        <taxon>Pseudomonadati</taxon>
        <taxon>Pseudomonadota</taxon>
        <taxon>Gammaproteobacteria</taxon>
        <taxon>Alteromonadales</taxon>
        <taxon>Shewanellaceae</taxon>
        <taxon>Shewanella</taxon>
    </lineage>
</organism>
<comment type="caution">
    <text evidence="1">The sequence shown here is derived from an EMBL/GenBank/DDBJ whole genome shotgun (WGS) entry which is preliminary data.</text>
</comment>
<sequence length="149" mass="16781">MGLADLKKNSTPSSSTHRQIQTSQLALEDLIDDFINDASRYAIGQEEQAPKLSELVDLECHSQVELLTNLRGDKYKVERLAEKVLTVKKGKLPVRKATFTLTESAIAHLAELADDCDVAKSKLIRFLIEHHFNLSPEQRRAKEKSIIVE</sequence>
<dbReference type="RefSeq" id="WP_202722348.1">
    <property type="nucleotide sequence ID" value="NZ_BPEX01000024.1"/>
</dbReference>
<accession>A0ABS1SZY2</accession>
<protein>
    <submittedName>
        <fullName evidence="1">CopG family transcriptional regulator</fullName>
    </submittedName>
</protein>
<keyword evidence="2" id="KW-1185">Reference proteome</keyword>
<name>A0ABS1SZY2_9GAMM</name>
<evidence type="ECO:0000313" key="1">
    <source>
        <dbReference type="EMBL" id="MBL4914088.1"/>
    </source>
</evidence>
<evidence type="ECO:0000313" key="2">
    <source>
        <dbReference type="Proteomes" id="UP000604898"/>
    </source>
</evidence>
<proteinExistence type="predicted"/>
<dbReference type="EMBL" id="JAESVD010000007">
    <property type="protein sequence ID" value="MBL4914088.1"/>
    <property type="molecule type" value="Genomic_DNA"/>
</dbReference>
<reference evidence="1 2" key="1">
    <citation type="submission" date="2021-01" db="EMBL/GenBank/DDBJ databases">
        <title>Genome sequence of Shewanella schlegeliana JCM 11561.</title>
        <authorList>
            <person name="Zhang H."/>
            <person name="Li C."/>
        </authorList>
    </citation>
    <scope>NUCLEOTIDE SEQUENCE [LARGE SCALE GENOMIC DNA]</scope>
    <source>
        <strain evidence="1 2">JCM 11561</strain>
    </source>
</reference>
<gene>
    <name evidence="1" type="ORF">JMA39_13270</name>
</gene>
<dbReference type="Proteomes" id="UP000604898">
    <property type="component" value="Unassembled WGS sequence"/>
</dbReference>